<sequence>MRIVESVGEPDGSLQKVTLPEVYHHAAFLYLERT</sequence>
<dbReference type="EMBL" id="CP001233">
    <property type="protein sequence ID" value="ACP05017.1"/>
    <property type="molecule type" value="Genomic_DNA"/>
</dbReference>
<gene>
    <name evidence="1" type="ordered locus">VCM66_0696</name>
</gene>
<proteinExistence type="predicted"/>
<dbReference type="KEGG" id="vcm:VCM66_0696"/>
<dbReference type="Proteomes" id="UP000001217">
    <property type="component" value="Chromosome I"/>
</dbReference>
<dbReference type="AlphaFoldDB" id="C3LSZ1"/>
<evidence type="ECO:0000313" key="1">
    <source>
        <dbReference type="EMBL" id="ACP05017.1"/>
    </source>
</evidence>
<dbReference type="HOGENOM" id="CLU_3376633_0_0_6"/>
<name>C3LSZ1_VIBCM</name>
<organism evidence="1 2">
    <name type="scientific">Vibrio cholerae serotype O1 (strain M66-2)</name>
    <dbReference type="NCBI Taxonomy" id="579112"/>
    <lineage>
        <taxon>Bacteria</taxon>
        <taxon>Pseudomonadati</taxon>
        <taxon>Pseudomonadota</taxon>
        <taxon>Gammaproteobacteria</taxon>
        <taxon>Vibrionales</taxon>
        <taxon>Vibrionaceae</taxon>
        <taxon>Vibrio</taxon>
    </lineage>
</organism>
<accession>C3LSZ1</accession>
<evidence type="ECO:0000313" key="2">
    <source>
        <dbReference type="Proteomes" id="UP000001217"/>
    </source>
</evidence>
<reference evidence="1 2" key="1">
    <citation type="journal article" date="2008" name="PLoS ONE">
        <title>A recalibrated molecular clock and independent origins for the cholera pandemic clones.</title>
        <authorList>
            <person name="Feng L."/>
            <person name="Reeves P.R."/>
            <person name="Lan R."/>
            <person name="Ren Y."/>
            <person name="Gao C."/>
            <person name="Zhou Z."/>
            <person name="Ren Y."/>
            <person name="Cheng J."/>
            <person name="Wang W."/>
            <person name="Wang J."/>
            <person name="Qian W."/>
            <person name="Li D."/>
            <person name="Wang L."/>
        </authorList>
    </citation>
    <scope>NUCLEOTIDE SEQUENCE [LARGE SCALE GENOMIC DNA]</scope>
    <source>
        <strain evidence="1 2">M66-2</strain>
    </source>
</reference>
<protein>
    <submittedName>
        <fullName evidence="1">Uncharacterized protein</fullName>
    </submittedName>
</protein>